<evidence type="ECO:0000256" key="1">
    <source>
        <dbReference type="ARBA" id="ARBA00013260"/>
    </source>
</evidence>
<dbReference type="GO" id="GO:0000049">
    <property type="term" value="F:tRNA binding"/>
    <property type="evidence" value="ECO:0007669"/>
    <property type="project" value="UniProtKB-UniRule"/>
</dbReference>
<sequence length="198" mass="21532">MKLIIGLGNPGREYSGTRHNIGFAVLGELARRNGINFDKRCCHSRAGEGRIAGHEVALAKPQTYMNLSGDAVASLMRRYRVKLSDILVVHDDLDLPLGKIRLRANGSAGGHNGLKSIIASVGSMDFARLKIGIGRPEPLDAEHRDVVDHVLTGFDATERNIAEDAIGKAAEAIEIMVEQGLEAAMNRFNRVETRPVIE</sequence>
<keyword evidence="2 8" id="KW-0820">tRNA-binding</keyword>
<feature type="binding site" evidence="8">
    <location>
        <position position="64"/>
    </location>
    <ligand>
        <name>tRNA</name>
        <dbReference type="ChEBI" id="CHEBI:17843"/>
    </ligand>
</feature>
<proteinExistence type="inferred from homology"/>
<dbReference type="GO" id="GO:0006515">
    <property type="term" value="P:protein quality control for misfolded or incompletely synthesized proteins"/>
    <property type="evidence" value="ECO:0007669"/>
    <property type="project" value="UniProtKB-UniRule"/>
</dbReference>
<evidence type="ECO:0000256" key="3">
    <source>
        <dbReference type="ARBA" id="ARBA00022801"/>
    </source>
</evidence>
<dbReference type="HAMAP" id="MF_00083">
    <property type="entry name" value="Pept_tRNA_hydro_bact"/>
    <property type="match status" value="1"/>
</dbReference>
<dbReference type="GO" id="GO:0004045">
    <property type="term" value="F:peptidyl-tRNA hydrolase activity"/>
    <property type="evidence" value="ECO:0007669"/>
    <property type="project" value="UniProtKB-UniRule"/>
</dbReference>
<feature type="active site" description="Proton acceptor" evidence="8">
    <location>
        <position position="19"/>
    </location>
</feature>
<gene>
    <name evidence="8 9" type="primary">pth</name>
    <name evidence="9" type="ORF">ABV300_05370</name>
</gene>
<dbReference type="SUPFAM" id="SSF53178">
    <property type="entry name" value="Peptidyl-tRNA hydrolase-like"/>
    <property type="match status" value="1"/>
</dbReference>
<comment type="subcellular location">
    <subcellularLocation>
        <location evidence="8">Cytoplasm</location>
    </subcellularLocation>
</comment>
<evidence type="ECO:0000256" key="6">
    <source>
        <dbReference type="ARBA" id="ARBA00048707"/>
    </source>
</evidence>
<comment type="function">
    <text evidence="8">Catalyzes the release of premature peptidyl moieties from peptidyl-tRNA molecules trapped in stalled 50S ribosomal subunits, and thus maintains levels of free tRNAs and 50S ribosomes.</text>
</comment>
<dbReference type="RefSeq" id="WP_353713877.1">
    <property type="nucleotide sequence ID" value="NZ_CP159307.1"/>
</dbReference>
<evidence type="ECO:0000256" key="7">
    <source>
        <dbReference type="ARBA" id="ARBA00050038"/>
    </source>
</evidence>
<comment type="function">
    <text evidence="8">Hydrolyzes ribosome-free peptidyl-tRNAs (with 1 or more amino acids incorporated), which drop off the ribosome during protein synthesis, or as a result of ribosome stalling.</text>
</comment>
<feature type="site" description="Stabilizes the basic form of H active site to accept a proton" evidence="8">
    <location>
        <position position="91"/>
    </location>
</feature>
<dbReference type="PANTHER" id="PTHR17224">
    <property type="entry name" value="PEPTIDYL-TRNA HYDROLASE"/>
    <property type="match status" value="1"/>
</dbReference>
<dbReference type="GO" id="GO:0072344">
    <property type="term" value="P:rescue of stalled ribosome"/>
    <property type="evidence" value="ECO:0007669"/>
    <property type="project" value="UniProtKB-UniRule"/>
</dbReference>
<comment type="similarity">
    <text evidence="5 8">Belongs to the PTH family.</text>
</comment>
<keyword evidence="3 8" id="KW-0378">Hydrolase</keyword>
<dbReference type="PROSITE" id="PS01196">
    <property type="entry name" value="PEPT_TRNA_HYDROL_2"/>
    <property type="match status" value="1"/>
</dbReference>
<feature type="binding site" evidence="8">
    <location>
        <position position="112"/>
    </location>
    <ligand>
        <name>tRNA</name>
        <dbReference type="ChEBI" id="CHEBI:17843"/>
    </ligand>
</feature>
<dbReference type="NCBIfam" id="TIGR00447">
    <property type="entry name" value="pth"/>
    <property type="match status" value="1"/>
</dbReference>
<dbReference type="GO" id="GO:0005737">
    <property type="term" value="C:cytoplasm"/>
    <property type="evidence" value="ECO:0007669"/>
    <property type="project" value="UniProtKB-SubCell"/>
</dbReference>
<evidence type="ECO:0000256" key="5">
    <source>
        <dbReference type="ARBA" id="ARBA00038063"/>
    </source>
</evidence>
<dbReference type="AlphaFoldDB" id="A0AAU8G924"/>
<dbReference type="CDD" id="cd00462">
    <property type="entry name" value="PTH"/>
    <property type="match status" value="1"/>
</dbReference>
<keyword evidence="4 8" id="KW-0694">RNA-binding</keyword>
<feature type="site" description="Discriminates between blocked and unblocked aminoacyl-tRNA" evidence="8">
    <location>
        <position position="9"/>
    </location>
</feature>
<comment type="subunit">
    <text evidence="8">Monomer.</text>
</comment>
<dbReference type="EC" id="3.1.1.29" evidence="1 8"/>
<keyword evidence="8" id="KW-0963">Cytoplasm</keyword>
<comment type="catalytic activity">
    <reaction evidence="6 8">
        <text>an N-acyl-L-alpha-aminoacyl-tRNA + H2O = an N-acyl-L-amino acid + a tRNA + H(+)</text>
        <dbReference type="Rhea" id="RHEA:54448"/>
        <dbReference type="Rhea" id="RHEA-COMP:10123"/>
        <dbReference type="Rhea" id="RHEA-COMP:13883"/>
        <dbReference type="ChEBI" id="CHEBI:15377"/>
        <dbReference type="ChEBI" id="CHEBI:15378"/>
        <dbReference type="ChEBI" id="CHEBI:59874"/>
        <dbReference type="ChEBI" id="CHEBI:78442"/>
        <dbReference type="ChEBI" id="CHEBI:138191"/>
        <dbReference type="EC" id="3.1.1.29"/>
    </reaction>
</comment>
<dbReference type="EMBL" id="CP159307">
    <property type="protein sequence ID" value="XCH32604.1"/>
    <property type="molecule type" value="Genomic_DNA"/>
</dbReference>
<dbReference type="Pfam" id="PF01195">
    <property type="entry name" value="Pept_tRNA_hydro"/>
    <property type="match status" value="1"/>
</dbReference>
<feature type="binding site" evidence="8">
    <location>
        <position position="14"/>
    </location>
    <ligand>
        <name>tRNA</name>
        <dbReference type="ChEBI" id="CHEBI:17843"/>
    </ligand>
</feature>
<evidence type="ECO:0000256" key="2">
    <source>
        <dbReference type="ARBA" id="ARBA00022555"/>
    </source>
</evidence>
<organism evidence="9">
    <name type="scientific">Dehalogenimonas sp. 4OHTPN</name>
    <dbReference type="NCBI Taxonomy" id="3166643"/>
    <lineage>
        <taxon>Bacteria</taxon>
        <taxon>Bacillati</taxon>
        <taxon>Chloroflexota</taxon>
        <taxon>Dehalococcoidia</taxon>
        <taxon>Dehalococcoidales</taxon>
        <taxon>Dehalococcoidaceae</taxon>
        <taxon>Dehalogenimonas</taxon>
    </lineage>
</organism>
<evidence type="ECO:0000256" key="4">
    <source>
        <dbReference type="ARBA" id="ARBA00022884"/>
    </source>
</evidence>
<dbReference type="InterPro" id="IPR001328">
    <property type="entry name" value="Pept_tRNA_hydro"/>
</dbReference>
<protein>
    <recommendedName>
        <fullName evidence="7 8">Peptidyl-tRNA hydrolase</fullName>
        <shortName evidence="8">Pth</shortName>
        <ecNumber evidence="1 8">3.1.1.29</ecNumber>
    </recommendedName>
</protein>
<evidence type="ECO:0000256" key="8">
    <source>
        <dbReference type="HAMAP-Rule" id="MF_00083"/>
    </source>
</evidence>
<feature type="binding site" evidence="8">
    <location>
        <position position="66"/>
    </location>
    <ligand>
        <name>tRNA</name>
        <dbReference type="ChEBI" id="CHEBI:17843"/>
    </ligand>
</feature>
<accession>A0AAU8G924</accession>
<dbReference type="Gene3D" id="3.40.50.1470">
    <property type="entry name" value="Peptidyl-tRNA hydrolase"/>
    <property type="match status" value="1"/>
</dbReference>
<evidence type="ECO:0000313" key="9">
    <source>
        <dbReference type="EMBL" id="XCH32604.1"/>
    </source>
</evidence>
<dbReference type="InterPro" id="IPR036416">
    <property type="entry name" value="Pept_tRNA_hydro_sf"/>
</dbReference>
<dbReference type="PANTHER" id="PTHR17224:SF1">
    <property type="entry name" value="PEPTIDYL-TRNA HYDROLASE"/>
    <property type="match status" value="1"/>
</dbReference>
<dbReference type="FunFam" id="3.40.50.1470:FF:000001">
    <property type="entry name" value="Peptidyl-tRNA hydrolase"/>
    <property type="match status" value="1"/>
</dbReference>
<dbReference type="InterPro" id="IPR018171">
    <property type="entry name" value="Pept_tRNA_hydro_CS"/>
</dbReference>
<name>A0AAU8G924_9CHLR</name>
<reference evidence="9" key="1">
    <citation type="submission" date="2024-06" db="EMBL/GenBank/DDBJ databases">
        <title>A Novel Isolate, Dehalogenimonas sp. Strain 4OHTPN, Dechlorinates Aromatic 4 Hydroxy chlorothalonil by a Novel Reductive Dehalogenase.</title>
        <authorList>
            <person name="Liu G."/>
        </authorList>
    </citation>
    <scope>NUCLEOTIDE SEQUENCE</scope>
    <source>
        <strain evidence="9">4OHTPN</strain>
    </source>
</reference>